<evidence type="ECO:0008006" key="5">
    <source>
        <dbReference type="Google" id="ProtNLM"/>
    </source>
</evidence>
<dbReference type="EMBL" id="KZ995899">
    <property type="protein sequence ID" value="RKO89766.1"/>
    <property type="molecule type" value="Genomic_DNA"/>
</dbReference>
<feature type="region of interest" description="Disordered" evidence="2">
    <location>
        <begin position="68"/>
        <end position="178"/>
    </location>
</feature>
<accession>A0A4P9WGX4</accession>
<sequence length="242" mass="26629">NKDERKRVRLVSMSQKDISKLSVELTSLAKAERLDKNERAKKQALEDRLKQINDARVELGLAPKSLEEALKQPKKKQAADDDEYSKWYHPTFNPHGPKKPANLELDSASGSESESDETDSESDGSGSESEEKDEKEPDGAPTTSEQPARGTSPIPMIQFEDLGNIPLPDGPGPSDESQVYSMLDLPEIRNRADYMPTAHAAAQAVGGVTAAAPPPAFRPPVAPMWPRPPQFMGAMQPRWLFE</sequence>
<keyword evidence="1" id="KW-0175">Coiled coil</keyword>
<feature type="coiled-coil region" evidence="1">
    <location>
        <begin position="28"/>
        <end position="55"/>
    </location>
</feature>
<organism evidence="3 4">
    <name type="scientific">Blyttiomyces helicus</name>
    <dbReference type="NCBI Taxonomy" id="388810"/>
    <lineage>
        <taxon>Eukaryota</taxon>
        <taxon>Fungi</taxon>
        <taxon>Fungi incertae sedis</taxon>
        <taxon>Chytridiomycota</taxon>
        <taxon>Chytridiomycota incertae sedis</taxon>
        <taxon>Chytridiomycetes</taxon>
        <taxon>Chytridiomycetes incertae sedis</taxon>
        <taxon>Blyttiomyces</taxon>
    </lineage>
</organism>
<evidence type="ECO:0000313" key="3">
    <source>
        <dbReference type="EMBL" id="RKO89766.1"/>
    </source>
</evidence>
<evidence type="ECO:0000256" key="2">
    <source>
        <dbReference type="SAM" id="MobiDB-lite"/>
    </source>
</evidence>
<evidence type="ECO:0000313" key="4">
    <source>
        <dbReference type="Proteomes" id="UP000269721"/>
    </source>
</evidence>
<gene>
    <name evidence="3" type="ORF">BDK51DRAFT_28120</name>
</gene>
<feature type="non-terminal residue" evidence="3">
    <location>
        <position position="1"/>
    </location>
</feature>
<dbReference type="OrthoDB" id="205569at2759"/>
<proteinExistence type="predicted"/>
<dbReference type="AlphaFoldDB" id="A0A4P9WGX4"/>
<feature type="compositionally biased region" description="Acidic residues" evidence="2">
    <location>
        <begin position="113"/>
        <end position="131"/>
    </location>
</feature>
<dbReference type="Proteomes" id="UP000269721">
    <property type="component" value="Unassembled WGS sequence"/>
</dbReference>
<name>A0A4P9WGX4_9FUNG</name>
<keyword evidence="4" id="KW-1185">Reference proteome</keyword>
<protein>
    <recommendedName>
        <fullName evidence="5">WW domain binding protein 11-domain-containing protein</fullName>
    </recommendedName>
</protein>
<evidence type="ECO:0000256" key="1">
    <source>
        <dbReference type="SAM" id="Coils"/>
    </source>
</evidence>
<reference evidence="4" key="1">
    <citation type="journal article" date="2018" name="Nat. Microbiol.">
        <title>Leveraging single-cell genomics to expand the fungal tree of life.</title>
        <authorList>
            <person name="Ahrendt S.R."/>
            <person name="Quandt C.A."/>
            <person name="Ciobanu D."/>
            <person name="Clum A."/>
            <person name="Salamov A."/>
            <person name="Andreopoulos B."/>
            <person name="Cheng J.F."/>
            <person name="Woyke T."/>
            <person name="Pelin A."/>
            <person name="Henrissat B."/>
            <person name="Reynolds N.K."/>
            <person name="Benny G.L."/>
            <person name="Smith M.E."/>
            <person name="James T.Y."/>
            <person name="Grigoriev I.V."/>
        </authorList>
    </citation>
    <scope>NUCLEOTIDE SEQUENCE [LARGE SCALE GENOMIC DNA]</scope>
</reference>